<organism evidence="2 3">
    <name type="scientific">Apiospora saccharicola</name>
    <dbReference type="NCBI Taxonomy" id="335842"/>
    <lineage>
        <taxon>Eukaryota</taxon>
        <taxon>Fungi</taxon>
        <taxon>Dikarya</taxon>
        <taxon>Ascomycota</taxon>
        <taxon>Pezizomycotina</taxon>
        <taxon>Sordariomycetes</taxon>
        <taxon>Xylariomycetidae</taxon>
        <taxon>Amphisphaeriales</taxon>
        <taxon>Apiosporaceae</taxon>
        <taxon>Apiospora</taxon>
    </lineage>
</organism>
<reference evidence="2 3" key="1">
    <citation type="submission" date="2023-01" db="EMBL/GenBank/DDBJ databases">
        <title>Analysis of 21 Apiospora genomes using comparative genomics revels a genus with tremendous synthesis potential of carbohydrate active enzymes and secondary metabolites.</title>
        <authorList>
            <person name="Sorensen T."/>
        </authorList>
    </citation>
    <scope>NUCLEOTIDE SEQUENCE [LARGE SCALE GENOMIC DNA]</scope>
    <source>
        <strain evidence="2 3">CBS 83171</strain>
    </source>
</reference>
<sequence>MAQIPQNEVGQPQQSAMFEALATTSFEYDEINSLLPSEQHLPPSSSMAQDSGGTGITRSKNHTNDTKDFHYSEGGIETGDDDGASVPVVKGWWGVALKWARWDRSAKGYRAVRQ</sequence>
<name>A0ABR1W5F0_9PEZI</name>
<evidence type="ECO:0000313" key="3">
    <source>
        <dbReference type="Proteomes" id="UP001446871"/>
    </source>
</evidence>
<dbReference type="Proteomes" id="UP001446871">
    <property type="component" value="Unassembled WGS sequence"/>
</dbReference>
<evidence type="ECO:0000313" key="2">
    <source>
        <dbReference type="EMBL" id="KAK8078657.1"/>
    </source>
</evidence>
<feature type="region of interest" description="Disordered" evidence="1">
    <location>
        <begin position="34"/>
        <end position="83"/>
    </location>
</feature>
<keyword evidence="3" id="KW-1185">Reference proteome</keyword>
<comment type="caution">
    <text evidence="2">The sequence shown here is derived from an EMBL/GenBank/DDBJ whole genome shotgun (WGS) entry which is preliminary data.</text>
</comment>
<evidence type="ECO:0000256" key="1">
    <source>
        <dbReference type="SAM" id="MobiDB-lite"/>
    </source>
</evidence>
<accession>A0ABR1W5F0</accession>
<proteinExistence type="predicted"/>
<feature type="compositionally biased region" description="Basic and acidic residues" evidence="1">
    <location>
        <begin position="62"/>
        <end position="71"/>
    </location>
</feature>
<gene>
    <name evidence="2" type="ORF">PG996_004827</name>
</gene>
<protein>
    <submittedName>
        <fullName evidence="2">Uncharacterized protein</fullName>
    </submittedName>
</protein>
<feature type="compositionally biased region" description="Polar residues" evidence="1">
    <location>
        <begin position="42"/>
        <end position="51"/>
    </location>
</feature>
<dbReference type="EMBL" id="JAQQWM010000002">
    <property type="protein sequence ID" value="KAK8078657.1"/>
    <property type="molecule type" value="Genomic_DNA"/>
</dbReference>